<comment type="caution">
    <text evidence="4">The sequence shown here is derived from an EMBL/GenBank/DDBJ whole genome shotgun (WGS) entry which is preliminary data.</text>
</comment>
<organism evidence="4 5">
    <name type="scientific">Boletus reticuloceps</name>
    <dbReference type="NCBI Taxonomy" id="495285"/>
    <lineage>
        <taxon>Eukaryota</taxon>
        <taxon>Fungi</taxon>
        <taxon>Dikarya</taxon>
        <taxon>Basidiomycota</taxon>
        <taxon>Agaricomycotina</taxon>
        <taxon>Agaricomycetes</taxon>
        <taxon>Agaricomycetidae</taxon>
        <taxon>Boletales</taxon>
        <taxon>Boletineae</taxon>
        <taxon>Boletaceae</taxon>
        <taxon>Boletoideae</taxon>
        <taxon>Boletus</taxon>
    </lineage>
</organism>
<dbReference type="AlphaFoldDB" id="A0A8I2YDG8"/>
<evidence type="ECO:0000313" key="5">
    <source>
        <dbReference type="Proteomes" id="UP000683000"/>
    </source>
</evidence>
<dbReference type="Pfam" id="PF13912">
    <property type="entry name" value="zf-C2H2_6"/>
    <property type="match status" value="1"/>
</dbReference>
<evidence type="ECO:0000313" key="4">
    <source>
        <dbReference type="EMBL" id="KAG6369994.1"/>
    </source>
</evidence>
<name>A0A8I2YDG8_9AGAM</name>
<reference evidence="4" key="1">
    <citation type="submission" date="2021-03" db="EMBL/GenBank/DDBJ databases">
        <title>Evolutionary innovations through gain and loss of genes in the ectomycorrhizal Boletales.</title>
        <authorList>
            <person name="Wu G."/>
            <person name="Miyauchi S."/>
            <person name="Morin E."/>
            <person name="Yang Z.-L."/>
            <person name="Xu J."/>
            <person name="Martin F.M."/>
        </authorList>
    </citation>
    <scope>NUCLEOTIDE SEQUENCE</scope>
    <source>
        <strain evidence="4">BR01</strain>
    </source>
</reference>
<dbReference type="SMART" id="SM00355">
    <property type="entry name" value="ZnF_C2H2"/>
    <property type="match status" value="2"/>
</dbReference>
<dbReference type="Gene3D" id="3.40.50.1240">
    <property type="entry name" value="Phosphoglycerate mutase-like"/>
    <property type="match status" value="1"/>
</dbReference>
<evidence type="ECO:0000259" key="3">
    <source>
        <dbReference type="PROSITE" id="PS50157"/>
    </source>
</evidence>
<sequence>MPMDPAHPIPPSKVNVHAKSGGEGAAIFDPSITLELANGSTVVSPLGGYQYVPVEMSTKGGDRVLEPWTDCKAIEKYVTRVYDSEEFKQTAKKAEHFFLSVMTTCLEDRRRSWTCGTLMDPPSESSPTSRRCHCATTMSSMPCRAQPHSPRDDEVAATPLTSCRRCNTQPHSTPLDCSRCSRCAVASSCLRLPSPSLSPSSSPSPSPSPSSLPSLSRVQRVRCVIASSPSRRENNLSRLSGNHKRPEAEGDPDSWDGIKGNVHMAGHPSSCHNFIPTYCNMAYECNICKDTFASQEALRRHRSNKHATSTTITIDEVEYDVTIEDGRHCCPFPECKKSYEGRDGLRKHAKKEHCLLSAKKSRGVKRKLSSKIHEEGIRATCEDSSRSKALKPLPEASTPRVFSGMDANTSCTDGNGTSAVTVNVSQVGQSCVFSGTERESNGEQSP</sequence>
<dbReference type="GO" id="GO:0008270">
    <property type="term" value="F:zinc ion binding"/>
    <property type="evidence" value="ECO:0007669"/>
    <property type="project" value="UniProtKB-KW"/>
</dbReference>
<gene>
    <name evidence="4" type="ORF">JVT61DRAFT_12630</name>
</gene>
<dbReference type="OrthoDB" id="258392at2759"/>
<proteinExistence type="predicted"/>
<dbReference type="InterPro" id="IPR029033">
    <property type="entry name" value="His_PPase_superfam"/>
</dbReference>
<protein>
    <recommendedName>
        <fullName evidence="3">C2H2-type domain-containing protein</fullName>
    </recommendedName>
</protein>
<keyword evidence="1" id="KW-0862">Zinc</keyword>
<accession>A0A8I2YDG8</accession>
<evidence type="ECO:0000256" key="1">
    <source>
        <dbReference type="PROSITE-ProRule" id="PRU00042"/>
    </source>
</evidence>
<dbReference type="InterPro" id="IPR013087">
    <property type="entry name" value="Znf_C2H2_type"/>
</dbReference>
<dbReference type="Proteomes" id="UP000683000">
    <property type="component" value="Unassembled WGS sequence"/>
</dbReference>
<feature type="region of interest" description="Disordered" evidence="2">
    <location>
        <begin position="196"/>
        <end position="256"/>
    </location>
</feature>
<dbReference type="PROSITE" id="PS50157">
    <property type="entry name" value="ZINC_FINGER_C2H2_2"/>
    <property type="match status" value="1"/>
</dbReference>
<dbReference type="EMBL" id="JAGFBS010000059">
    <property type="protein sequence ID" value="KAG6369994.1"/>
    <property type="molecule type" value="Genomic_DNA"/>
</dbReference>
<keyword evidence="1" id="KW-0479">Metal-binding</keyword>
<feature type="region of interest" description="Disordered" evidence="2">
    <location>
        <begin position="383"/>
        <end position="402"/>
    </location>
</feature>
<feature type="domain" description="C2H2-type" evidence="3">
    <location>
        <begin position="283"/>
        <end position="311"/>
    </location>
</feature>
<evidence type="ECO:0000256" key="2">
    <source>
        <dbReference type="SAM" id="MobiDB-lite"/>
    </source>
</evidence>
<dbReference type="PROSITE" id="PS00028">
    <property type="entry name" value="ZINC_FINGER_C2H2_1"/>
    <property type="match status" value="2"/>
</dbReference>
<dbReference type="Gene3D" id="3.30.160.60">
    <property type="entry name" value="Classic Zinc Finger"/>
    <property type="match status" value="1"/>
</dbReference>
<keyword evidence="1" id="KW-0863">Zinc-finger</keyword>
<keyword evidence="5" id="KW-1185">Reference proteome</keyword>